<sequence>MSIRRRAAIRSLLQPLNNHSDEDEDDGTMHGSTTAAEYLQLHLPSPVSSPSAFLDNGYPFYPANDVYCSPTFSFWPAAATNMPTTTTVMTTGSGAENHGYTGDQYYYRKQPATMPTTTTTSELIWDADGGPTDTDLVILGERIHTVFELRDSYQLPTLFDSDLDFLSITDDSSLATPGGSYPSSPVSFDNSLSSSSSTADPTAELKLFQCMHPSCGKMYSKNSHLRAHQRRHTGEKPFICSWPGCSWRFSRSDELARHKRSHSGIKPYNCRLCQKRFSRSDHLSKHMKIHRKRGEIE</sequence>
<dbReference type="PANTHER" id="PTHR23235">
    <property type="entry name" value="KRUEPPEL-LIKE TRANSCRIPTION FACTOR"/>
    <property type="match status" value="1"/>
</dbReference>
<evidence type="ECO:0000256" key="8">
    <source>
        <dbReference type="SAM" id="MobiDB-lite"/>
    </source>
</evidence>
<feature type="domain" description="C2H2-type" evidence="9">
    <location>
        <begin position="238"/>
        <end position="267"/>
    </location>
</feature>
<organism evidence="10 11">
    <name type="scientific">Hypsibius exemplaris</name>
    <name type="common">Freshwater tardigrade</name>
    <dbReference type="NCBI Taxonomy" id="2072580"/>
    <lineage>
        <taxon>Eukaryota</taxon>
        <taxon>Metazoa</taxon>
        <taxon>Ecdysozoa</taxon>
        <taxon>Tardigrada</taxon>
        <taxon>Eutardigrada</taxon>
        <taxon>Parachela</taxon>
        <taxon>Hypsibioidea</taxon>
        <taxon>Hypsibiidae</taxon>
        <taxon>Hypsibius</taxon>
    </lineage>
</organism>
<proteinExistence type="predicted"/>
<dbReference type="FunFam" id="3.30.160.60:FF:000125">
    <property type="entry name" value="Putative zinc finger protein 143"/>
    <property type="match status" value="1"/>
</dbReference>
<evidence type="ECO:0000256" key="3">
    <source>
        <dbReference type="ARBA" id="ARBA00022737"/>
    </source>
</evidence>
<dbReference type="AlphaFoldDB" id="A0A1W0XE74"/>
<dbReference type="GO" id="GO:0005634">
    <property type="term" value="C:nucleus"/>
    <property type="evidence" value="ECO:0007669"/>
    <property type="project" value="UniProtKB-SubCell"/>
</dbReference>
<feature type="compositionally biased region" description="Low complexity" evidence="8">
    <location>
        <begin position="183"/>
        <end position="195"/>
    </location>
</feature>
<dbReference type="PROSITE" id="PS50157">
    <property type="entry name" value="ZINC_FINGER_C2H2_2"/>
    <property type="match status" value="3"/>
</dbReference>
<evidence type="ECO:0000256" key="4">
    <source>
        <dbReference type="ARBA" id="ARBA00022771"/>
    </source>
</evidence>
<keyword evidence="3" id="KW-0677">Repeat</keyword>
<dbReference type="Proteomes" id="UP000192578">
    <property type="component" value="Unassembled WGS sequence"/>
</dbReference>
<feature type="domain" description="C2H2-type" evidence="9">
    <location>
        <begin position="208"/>
        <end position="237"/>
    </location>
</feature>
<comment type="caution">
    <text evidence="10">The sequence shown here is derived from an EMBL/GenBank/DDBJ whole genome shotgun (WGS) entry which is preliminary data.</text>
</comment>
<evidence type="ECO:0000313" key="10">
    <source>
        <dbReference type="EMBL" id="OQV25763.1"/>
    </source>
</evidence>
<dbReference type="OrthoDB" id="4748970at2759"/>
<evidence type="ECO:0000313" key="11">
    <source>
        <dbReference type="Proteomes" id="UP000192578"/>
    </source>
</evidence>
<comment type="subcellular location">
    <subcellularLocation>
        <location evidence="1">Nucleus</location>
    </subcellularLocation>
</comment>
<evidence type="ECO:0000256" key="5">
    <source>
        <dbReference type="ARBA" id="ARBA00022833"/>
    </source>
</evidence>
<dbReference type="PANTHER" id="PTHR23235:SF120">
    <property type="entry name" value="KRUPPEL-LIKE FACTOR 15"/>
    <property type="match status" value="1"/>
</dbReference>
<dbReference type="GO" id="GO:0000978">
    <property type="term" value="F:RNA polymerase II cis-regulatory region sequence-specific DNA binding"/>
    <property type="evidence" value="ECO:0007669"/>
    <property type="project" value="TreeGrafter"/>
</dbReference>
<dbReference type="SMART" id="SM00355">
    <property type="entry name" value="ZnF_C2H2"/>
    <property type="match status" value="3"/>
</dbReference>
<gene>
    <name evidence="10" type="ORF">BV898_00689</name>
</gene>
<dbReference type="FunFam" id="3.30.160.60:FF:000018">
    <property type="entry name" value="Krueppel-like factor 15"/>
    <property type="match status" value="1"/>
</dbReference>
<dbReference type="Pfam" id="PF00096">
    <property type="entry name" value="zf-C2H2"/>
    <property type="match status" value="3"/>
</dbReference>
<keyword evidence="4 7" id="KW-0863">Zinc-finger</keyword>
<evidence type="ECO:0000256" key="7">
    <source>
        <dbReference type="PROSITE-ProRule" id="PRU00042"/>
    </source>
</evidence>
<dbReference type="EMBL" id="MTYJ01000002">
    <property type="protein sequence ID" value="OQV25763.1"/>
    <property type="molecule type" value="Genomic_DNA"/>
</dbReference>
<name>A0A1W0XE74_HYPEX</name>
<dbReference type="SUPFAM" id="SSF57667">
    <property type="entry name" value="beta-beta-alpha zinc fingers"/>
    <property type="match status" value="2"/>
</dbReference>
<dbReference type="InterPro" id="IPR013087">
    <property type="entry name" value="Znf_C2H2_type"/>
</dbReference>
<keyword evidence="2" id="KW-0479">Metal-binding</keyword>
<reference evidence="11" key="1">
    <citation type="submission" date="2017-01" db="EMBL/GenBank/DDBJ databases">
        <title>Comparative genomics of anhydrobiosis in the tardigrade Hypsibius dujardini.</title>
        <authorList>
            <person name="Yoshida Y."/>
            <person name="Koutsovoulos G."/>
            <person name="Laetsch D."/>
            <person name="Stevens L."/>
            <person name="Kumar S."/>
            <person name="Horikawa D."/>
            <person name="Ishino K."/>
            <person name="Komine S."/>
            <person name="Tomita M."/>
            <person name="Blaxter M."/>
            <person name="Arakawa K."/>
        </authorList>
    </citation>
    <scope>NUCLEOTIDE SEQUENCE [LARGE SCALE GENOMIC DNA]</scope>
    <source>
        <strain evidence="11">Z151</strain>
    </source>
</reference>
<dbReference type="PROSITE" id="PS00028">
    <property type="entry name" value="ZINC_FINGER_C2H2_1"/>
    <property type="match status" value="3"/>
</dbReference>
<dbReference type="GO" id="GO:0000981">
    <property type="term" value="F:DNA-binding transcription factor activity, RNA polymerase II-specific"/>
    <property type="evidence" value="ECO:0007669"/>
    <property type="project" value="TreeGrafter"/>
</dbReference>
<protein>
    <submittedName>
        <fullName evidence="10">Krueppel-like factor 15</fullName>
    </submittedName>
</protein>
<evidence type="ECO:0000256" key="6">
    <source>
        <dbReference type="ARBA" id="ARBA00023242"/>
    </source>
</evidence>
<evidence type="ECO:0000256" key="1">
    <source>
        <dbReference type="ARBA" id="ARBA00004123"/>
    </source>
</evidence>
<dbReference type="GO" id="GO:0008270">
    <property type="term" value="F:zinc ion binding"/>
    <property type="evidence" value="ECO:0007669"/>
    <property type="project" value="UniProtKB-KW"/>
</dbReference>
<dbReference type="FunFam" id="3.30.160.60:FF:000100">
    <property type="entry name" value="Zinc finger 45-like"/>
    <property type="match status" value="1"/>
</dbReference>
<dbReference type="InterPro" id="IPR036236">
    <property type="entry name" value="Znf_C2H2_sf"/>
</dbReference>
<keyword evidence="5" id="KW-0862">Zinc</keyword>
<feature type="domain" description="C2H2-type" evidence="9">
    <location>
        <begin position="268"/>
        <end position="295"/>
    </location>
</feature>
<accession>A0A1W0XE74</accession>
<dbReference type="Gene3D" id="3.30.160.60">
    <property type="entry name" value="Classic Zinc Finger"/>
    <property type="match status" value="3"/>
</dbReference>
<evidence type="ECO:0000259" key="9">
    <source>
        <dbReference type="PROSITE" id="PS50157"/>
    </source>
</evidence>
<feature type="region of interest" description="Disordered" evidence="8">
    <location>
        <begin position="176"/>
        <end position="195"/>
    </location>
</feature>
<keyword evidence="11" id="KW-1185">Reference proteome</keyword>
<evidence type="ECO:0000256" key="2">
    <source>
        <dbReference type="ARBA" id="ARBA00022723"/>
    </source>
</evidence>
<keyword evidence="6" id="KW-0539">Nucleus</keyword>